<dbReference type="CDD" id="cd17932">
    <property type="entry name" value="DEXQc_UvrD"/>
    <property type="match status" value="1"/>
</dbReference>
<evidence type="ECO:0000256" key="10">
    <source>
        <dbReference type="ARBA" id="ARBA00048988"/>
    </source>
</evidence>
<evidence type="ECO:0000256" key="12">
    <source>
        <dbReference type="SAM" id="MobiDB-lite"/>
    </source>
</evidence>
<feature type="domain" description="UvrD-like helicase C-terminal" evidence="14">
    <location>
        <begin position="321"/>
        <end position="607"/>
    </location>
</feature>
<evidence type="ECO:0000256" key="5">
    <source>
        <dbReference type="ARBA" id="ARBA00022840"/>
    </source>
</evidence>
<evidence type="ECO:0000256" key="9">
    <source>
        <dbReference type="ARBA" id="ARBA00034808"/>
    </source>
</evidence>
<dbReference type="InterPro" id="IPR000212">
    <property type="entry name" value="DNA_helicase_UvrD/REP"/>
</dbReference>
<dbReference type="Gene3D" id="3.40.50.300">
    <property type="entry name" value="P-loop containing nucleotide triphosphate hydrolases"/>
    <property type="match status" value="2"/>
</dbReference>
<evidence type="ECO:0000256" key="7">
    <source>
        <dbReference type="ARBA" id="ARBA00023235"/>
    </source>
</evidence>
<dbReference type="SUPFAM" id="SSF52540">
    <property type="entry name" value="P-loop containing nucleoside triphosphate hydrolases"/>
    <property type="match status" value="1"/>
</dbReference>
<dbReference type="EMBL" id="VULO01000001">
    <property type="protein sequence ID" value="MSS83395.1"/>
    <property type="molecule type" value="Genomic_DNA"/>
</dbReference>
<dbReference type="PROSITE" id="PS51217">
    <property type="entry name" value="UVRD_HELICASE_CTER"/>
    <property type="match status" value="1"/>
</dbReference>
<dbReference type="Pfam" id="PF13361">
    <property type="entry name" value="UvrD_C"/>
    <property type="match status" value="1"/>
</dbReference>
<dbReference type="GO" id="GO:0005829">
    <property type="term" value="C:cytosol"/>
    <property type="evidence" value="ECO:0007669"/>
    <property type="project" value="TreeGrafter"/>
</dbReference>
<dbReference type="AlphaFoldDB" id="A0A6N7W285"/>
<protein>
    <recommendedName>
        <fullName evidence="9">DNA 3'-5' helicase</fullName>
        <ecNumber evidence="9">5.6.2.4</ecNumber>
    </recommendedName>
</protein>
<dbReference type="InterPro" id="IPR014016">
    <property type="entry name" value="UvrD-like_ATP-bd"/>
</dbReference>
<comment type="similarity">
    <text evidence="1">Belongs to the helicase family. UvrD subfamily.</text>
</comment>
<accession>A0A6N7W285</accession>
<feature type="region of interest" description="Disordered" evidence="12">
    <location>
        <begin position="729"/>
        <end position="748"/>
    </location>
</feature>
<gene>
    <name evidence="15" type="ORF">FYJ24_01170</name>
</gene>
<dbReference type="InterPro" id="IPR014017">
    <property type="entry name" value="DNA_helicase_UvrD-like_C"/>
</dbReference>
<keyword evidence="16" id="KW-1185">Reference proteome</keyword>
<dbReference type="GO" id="GO:0016787">
    <property type="term" value="F:hydrolase activity"/>
    <property type="evidence" value="ECO:0007669"/>
    <property type="project" value="UniProtKB-UniRule"/>
</dbReference>
<dbReference type="PANTHER" id="PTHR11070:SF2">
    <property type="entry name" value="ATP-DEPENDENT DNA HELICASE SRS2"/>
    <property type="match status" value="1"/>
</dbReference>
<evidence type="ECO:0000256" key="4">
    <source>
        <dbReference type="ARBA" id="ARBA00022806"/>
    </source>
</evidence>
<evidence type="ECO:0000256" key="2">
    <source>
        <dbReference type="ARBA" id="ARBA00022741"/>
    </source>
</evidence>
<dbReference type="Gene3D" id="1.10.486.10">
    <property type="entry name" value="PCRA, domain 4"/>
    <property type="match status" value="1"/>
</dbReference>
<evidence type="ECO:0000256" key="6">
    <source>
        <dbReference type="ARBA" id="ARBA00023125"/>
    </source>
</evidence>
<keyword evidence="7" id="KW-0413">Isomerase</keyword>
<feature type="region of interest" description="Disordered" evidence="12">
    <location>
        <begin position="692"/>
        <end position="714"/>
    </location>
</feature>
<dbReference type="PROSITE" id="PS51198">
    <property type="entry name" value="UVRD_HELICASE_ATP_BIND"/>
    <property type="match status" value="1"/>
</dbReference>
<dbReference type="PANTHER" id="PTHR11070">
    <property type="entry name" value="UVRD / RECB / PCRA DNA HELICASE FAMILY MEMBER"/>
    <property type="match status" value="1"/>
</dbReference>
<evidence type="ECO:0000256" key="1">
    <source>
        <dbReference type="ARBA" id="ARBA00009922"/>
    </source>
</evidence>
<feature type="domain" description="UvrD-like helicase ATP-binding" evidence="13">
    <location>
        <begin position="33"/>
        <end position="320"/>
    </location>
</feature>
<dbReference type="Proteomes" id="UP000470875">
    <property type="component" value="Unassembled WGS sequence"/>
</dbReference>
<dbReference type="GO" id="GO:0033202">
    <property type="term" value="C:DNA helicase complex"/>
    <property type="evidence" value="ECO:0007669"/>
    <property type="project" value="TreeGrafter"/>
</dbReference>
<dbReference type="Pfam" id="PF21196">
    <property type="entry name" value="PcrA_UvrD_tudor"/>
    <property type="match status" value="1"/>
</dbReference>
<keyword evidence="6" id="KW-0238">DNA-binding</keyword>
<evidence type="ECO:0000259" key="13">
    <source>
        <dbReference type="PROSITE" id="PS51198"/>
    </source>
</evidence>
<dbReference type="FunFam" id="1.10.486.10:FF:000003">
    <property type="entry name" value="ATP-dependent DNA helicase"/>
    <property type="match status" value="1"/>
</dbReference>
<dbReference type="EC" id="5.6.2.4" evidence="9"/>
<dbReference type="GO" id="GO:0043138">
    <property type="term" value="F:3'-5' DNA helicase activity"/>
    <property type="evidence" value="ECO:0007669"/>
    <property type="project" value="UniProtKB-EC"/>
</dbReference>
<evidence type="ECO:0000259" key="14">
    <source>
        <dbReference type="PROSITE" id="PS51217"/>
    </source>
</evidence>
<evidence type="ECO:0000256" key="8">
    <source>
        <dbReference type="ARBA" id="ARBA00034617"/>
    </source>
</evidence>
<keyword evidence="4 11" id="KW-0347">Helicase</keyword>
<dbReference type="InterPro" id="IPR027417">
    <property type="entry name" value="P-loop_NTPase"/>
</dbReference>
<keyword evidence="2 11" id="KW-0547">Nucleotide-binding</keyword>
<dbReference type="GO" id="GO:0003677">
    <property type="term" value="F:DNA binding"/>
    <property type="evidence" value="ECO:0007669"/>
    <property type="project" value="UniProtKB-KW"/>
</dbReference>
<evidence type="ECO:0000256" key="3">
    <source>
        <dbReference type="ARBA" id="ARBA00022801"/>
    </source>
</evidence>
<feature type="binding site" evidence="11">
    <location>
        <begin position="54"/>
        <end position="61"/>
    </location>
    <ligand>
        <name>ATP</name>
        <dbReference type="ChEBI" id="CHEBI:30616"/>
    </ligand>
</feature>
<name>A0A6N7W285_9ACTO</name>
<dbReference type="GO" id="GO:0005524">
    <property type="term" value="F:ATP binding"/>
    <property type="evidence" value="ECO:0007669"/>
    <property type="project" value="UniProtKB-UniRule"/>
</dbReference>
<proteinExistence type="inferred from homology"/>
<dbReference type="CDD" id="cd18807">
    <property type="entry name" value="SF1_C_UvrD"/>
    <property type="match status" value="1"/>
</dbReference>
<evidence type="ECO:0000256" key="11">
    <source>
        <dbReference type="PROSITE-ProRule" id="PRU00560"/>
    </source>
</evidence>
<dbReference type="GO" id="GO:0000725">
    <property type="term" value="P:recombinational repair"/>
    <property type="evidence" value="ECO:0007669"/>
    <property type="project" value="TreeGrafter"/>
</dbReference>
<dbReference type="Pfam" id="PF00580">
    <property type="entry name" value="UvrD-helicase"/>
    <property type="match status" value="1"/>
</dbReference>
<comment type="caution">
    <text evidence="15">The sequence shown here is derived from an EMBL/GenBank/DDBJ whole genome shotgun (WGS) entry which is preliminary data.</text>
</comment>
<keyword evidence="3 11" id="KW-0378">Hydrolase</keyword>
<keyword evidence="5 11" id="KW-0067">ATP-binding</keyword>
<evidence type="ECO:0000313" key="16">
    <source>
        <dbReference type="Proteomes" id="UP000470875"/>
    </source>
</evidence>
<comment type="catalytic activity">
    <reaction evidence="10">
        <text>ATP + H2O = ADP + phosphate + H(+)</text>
        <dbReference type="Rhea" id="RHEA:13065"/>
        <dbReference type="ChEBI" id="CHEBI:15377"/>
        <dbReference type="ChEBI" id="CHEBI:15378"/>
        <dbReference type="ChEBI" id="CHEBI:30616"/>
        <dbReference type="ChEBI" id="CHEBI:43474"/>
        <dbReference type="ChEBI" id="CHEBI:456216"/>
        <dbReference type="EC" id="5.6.2.4"/>
    </reaction>
</comment>
<dbReference type="InterPro" id="IPR013986">
    <property type="entry name" value="DExx_box_DNA_helicase_dom_sf"/>
</dbReference>
<reference evidence="15 16" key="1">
    <citation type="submission" date="2019-08" db="EMBL/GenBank/DDBJ databases">
        <title>In-depth cultivation of the pig gut microbiome towards novel bacterial diversity and tailored functional studies.</title>
        <authorList>
            <person name="Wylensek D."/>
            <person name="Hitch T.C.A."/>
            <person name="Clavel T."/>
        </authorList>
    </citation>
    <scope>NUCLEOTIDE SEQUENCE [LARGE SCALE GENOMIC DNA]</scope>
    <source>
        <strain evidence="15 16">WB03_NA08</strain>
    </source>
</reference>
<organism evidence="15 16">
    <name type="scientific">Scrofimicrobium canadense</name>
    <dbReference type="NCBI Taxonomy" id="2652290"/>
    <lineage>
        <taxon>Bacteria</taxon>
        <taxon>Bacillati</taxon>
        <taxon>Actinomycetota</taxon>
        <taxon>Actinomycetes</taxon>
        <taxon>Actinomycetales</taxon>
        <taxon>Actinomycetaceae</taxon>
        <taxon>Scrofimicrobium</taxon>
    </lineage>
</organism>
<sequence>MDLFDSIAADAQFRRVGSAPTPAHRAEADALLEGLNPEQKAAVIHQGGPLLIMAGAGSGKTRVLTHRIAYLLATGRAQAGEIMAITFTNKAAAEMRERVGALVGDAQGRRMLVATFHSACVRILRQNYDPAGLKSTFSIYDMQDAQRLLGMVLKAQDVDVKRYTPRSIGARISDLKNELITPSEYISTMGSDPVSQIVAAAYPEYNRRLRQANAVDFDDIIMLTVQMLSENPAIAEYYQRRYRHILVDEYQDTNHAQYVLVRHLVGIGANAVAPGELTVVGDSDQSIYAFRGATIRNIEEFEKDFPNAQTIVLEQNYRSTGNILSAANAVISRNSGRRPKKLWTASGSGDRIVLDALDSEYEEARNVIRHIEALNSEGADWGDIAVFYRTNAQSRSMEEMLMRSGIPYRLVGGTRFYERMEIKDALAYLQAVVNPEDTVAIRRILNTPRRGIGDKAETAIMAHADRYGLSFGAALDAVTQGETIDGLSPRAATSVAEFWTMLADIRTQAESGASTAHVLDELISRSGYLAKLRESEDPQDASRVENLAELLSVAEEFDVERRQSGETEGTLAAFLERVALVADADQVPGDDDRRGAVTLMTVHTAKGLEFPYVFVTGLEDGTFPHRRSMEDMSELAEERRLAYVAITRARKKLFLSRAATRSAWGQSEAMAASRFLDDIPEETVEIGREPTRETYGFSSGTSTSSNSGIAFGSGKPGSLQSTFVKSQPTKRLGSPAVGGGKLGQASAKPALKLEPGDRVKHGKYGEGTVTGIDGSGPQAVARVDFGGTQKRLLIRMAPLKKL</sequence>
<feature type="compositionally biased region" description="Low complexity" evidence="12">
    <location>
        <begin position="694"/>
        <end position="708"/>
    </location>
</feature>
<evidence type="ECO:0000313" key="15">
    <source>
        <dbReference type="EMBL" id="MSS83395.1"/>
    </source>
</evidence>
<dbReference type="Gene3D" id="1.10.10.160">
    <property type="match status" value="1"/>
</dbReference>
<comment type="catalytic activity">
    <reaction evidence="8">
        <text>Couples ATP hydrolysis with the unwinding of duplex DNA by translocating in the 3'-5' direction.</text>
        <dbReference type="EC" id="5.6.2.4"/>
    </reaction>
</comment>
<dbReference type="RefSeq" id="WP_154542774.1">
    <property type="nucleotide sequence ID" value="NZ_VULO01000001.1"/>
</dbReference>